<evidence type="ECO:0000259" key="1">
    <source>
        <dbReference type="Pfam" id="PF04480"/>
    </source>
</evidence>
<dbReference type="AlphaFoldDB" id="A0A918ASL3"/>
<evidence type="ECO:0000313" key="2">
    <source>
        <dbReference type="EMBL" id="GGP70407.1"/>
    </source>
</evidence>
<gene>
    <name evidence="2" type="ORF">GCM10010185_49340</name>
</gene>
<feature type="domain" description="DUF559" evidence="1">
    <location>
        <begin position="230"/>
        <end position="274"/>
    </location>
</feature>
<dbReference type="InterPro" id="IPR011335">
    <property type="entry name" value="Restrct_endonuc-II-like"/>
</dbReference>
<dbReference type="RefSeq" id="WP_189225677.1">
    <property type="nucleotide sequence ID" value="NZ_BMRG01000011.1"/>
</dbReference>
<name>A0A918ASL3_9PSEU</name>
<protein>
    <recommendedName>
        <fullName evidence="1">DUF559 domain-containing protein</fullName>
    </recommendedName>
</protein>
<comment type="caution">
    <text evidence="2">The sequence shown here is derived from an EMBL/GenBank/DDBJ whole genome shotgun (WGS) entry which is preliminary data.</text>
</comment>
<sequence>MIEIPEGLHGAHARTDLIAHLGTLELRRAIAEGSLVSYSRTVVVARARMADFRTRAAAALLAAGRGAVLAGHTSAWLHGCTAAETERVHLFLGYDRKLRPRPDLAVHYQNLDPADVVELDGLPCVTLEHAIGDLLCRAVRHTALACADQALSFLRPDQRAEAKADLAVRIARRPDPRGRRRGAFLLDLATGLPESPPESGLLLKVVEAGFPVPEAQHPVRDLDGRLVWRLDFAWPDRRVALEYDGYAAHVGKQAEDRVRDEDLRRRGWTVIRADVSDLRDPTRLFRRLGDELGGPGRSTRGT</sequence>
<dbReference type="SUPFAM" id="SSF52980">
    <property type="entry name" value="Restriction endonuclease-like"/>
    <property type="match status" value="1"/>
</dbReference>
<dbReference type="EMBL" id="BMRG01000011">
    <property type="protein sequence ID" value="GGP70407.1"/>
    <property type="molecule type" value="Genomic_DNA"/>
</dbReference>
<dbReference type="InterPro" id="IPR007569">
    <property type="entry name" value="DUF559"/>
</dbReference>
<dbReference type="Gene3D" id="3.40.960.10">
    <property type="entry name" value="VSR Endonuclease"/>
    <property type="match status" value="1"/>
</dbReference>
<proteinExistence type="predicted"/>
<organism evidence="2 3">
    <name type="scientific">Saccharothrix coeruleofusca</name>
    <dbReference type="NCBI Taxonomy" id="33919"/>
    <lineage>
        <taxon>Bacteria</taxon>
        <taxon>Bacillati</taxon>
        <taxon>Actinomycetota</taxon>
        <taxon>Actinomycetes</taxon>
        <taxon>Pseudonocardiales</taxon>
        <taxon>Pseudonocardiaceae</taxon>
        <taxon>Saccharothrix</taxon>
    </lineage>
</organism>
<reference evidence="2" key="2">
    <citation type="submission" date="2020-09" db="EMBL/GenBank/DDBJ databases">
        <authorList>
            <person name="Sun Q."/>
            <person name="Ohkuma M."/>
        </authorList>
    </citation>
    <scope>NUCLEOTIDE SEQUENCE</scope>
    <source>
        <strain evidence="2">JCM 3313</strain>
    </source>
</reference>
<keyword evidence="3" id="KW-1185">Reference proteome</keyword>
<dbReference type="Pfam" id="PF04480">
    <property type="entry name" value="DUF559"/>
    <property type="match status" value="1"/>
</dbReference>
<dbReference type="Proteomes" id="UP000639606">
    <property type="component" value="Unassembled WGS sequence"/>
</dbReference>
<reference evidence="2" key="1">
    <citation type="journal article" date="2014" name="Int. J. Syst. Evol. Microbiol.">
        <title>Complete genome sequence of Corynebacterium casei LMG S-19264T (=DSM 44701T), isolated from a smear-ripened cheese.</title>
        <authorList>
            <consortium name="US DOE Joint Genome Institute (JGI-PGF)"/>
            <person name="Walter F."/>
            <person name="Albersmeier A."/>
            <person name="Kalinowski J."/>
            <person name="Ruckert C."/>
        </authorList>
    </citation>
    <scope>NUCLEOTIDE SEQUENCE</scope>
    <source>
        <strain evidence="2">JCM 3313</strain>
    </source>
</reference>
<evidence type="ECO:0000313" key="3">
    <source>
        <dbReference type="Proteomes" id="UP000639606"/>
    </source>
</evidence>
<accession>A0A918ASL3</accession>